<feature type="region of interest" description="Disordered" evidence="2">
    <location>
        <begin position="98"/>
        <end position="118"/>
    </location>
</feature>
<dbReference type="PIRSF" id="PIRSF029008">
    <property type="entry name" value="MecA"/>
    <property type="match status" value="1"/>
</dbReference>
<dbReference type="Gene3D" id="3.30.70.1950">
    <property type="match status" value="1"/>
</dbReference>
<comment type="similarity">
    <text evidence="1">Belongs to the MecA family.</text>
</comment>
<feature type="compositionally biased region" description="Basic and acidic residues" evidence="2">
    <location>
        <begin position="98"/>
        <end position="114"/>
    </location>
</feature>
<accession>E4KPK5</accession>
<dbReference type="RefSeq" id="WP_006418207.1">
    <property type="nucleotide sequence ID" value="NZ_AENN01000015.1"/>
</dbReference>
<dbReference type="STRING" id="908337.HMPREF9257_1493"/>
<dbReference type="InterPro" id="IPR008681">
    <property type="entry name" value="Neg-reg_MecA"/>
</dbReference>
<dbReference type="InterPro" id="IPR038471">
    <property type="entry name" value="MecA_C_sf"/>
</dbReference>
<reference evidence="3 4" key="1">
    <citation type="submission" date="2010-10" db="EMBL/GenBank/DDBJ databases">
        <authorList>
            <person name="Durkin A.S."/>
            <person name="Madupu R."/>
            <person name="Torralba M."/>
            <person name="Gillis M."/>
            <person name="Methe B."/>
            <person name="Sutton G."/>
            <person name="Nelson K.E."/>
        </authorList>
    </citation>
    <scope>NUCLEOTIDE SEQUENCE [LARGE SCALE GENOMIC DNA]</scope>
    <source>
        <strain evidence="3 4">ACS-139-V-Col8</strain>
    </source>
</reference>
<protein>
    <submittedName>
        <fullName evidence="3">Negative regulator of genetic competence (MecA)</fullName>
    </submittedName>
</protein>
<dbReference type="EMBL" id="AENN01000015">
    <property type="protein sequence ID" value="EFR31004.1"/>
    <property type="molecule type" value="Genomic_DNA"/>
</dbReference>
<dbReference type="Pfam" id="PF05389">
    <property type="entry name" value="MecA"/>
    <property type="match status" value="1"/>
</dbReference>
<dbReference type="PANTHER" id="PTHR39161:SF1">
    <property type="entry name" value="ADAPTER PROTEIN MECA 1"/>
    <property type="match status" value="1"/>
</dbReference>
<evidence type="ECO:0000256" key="1">
    <source>
        <dbReference type="ARBA" id="ARBA00005397"/>
    </source>
</evidence>
<evidence type="ECO:0000313" key="3">
    <source>
        <dbReference type="EMBL" id="EFR31004.1"/>
    </source>
</evidence>
<keyword evidence="4" id="KW-1185">Reference proteome</keyword>
<comment type="caution">
    <text evidence="3">The sequence shown here is derived from an EMBL/GenBank/DDBJ whole genome shotgun (WGS) entry which is preliminary data.</text>
</comment>
<proteinExistence type="inferred from homology"/>
<dbReference type="AlphaFoldDB" id="E4KPK5"/>
<organism evidence="3 4">
    <name type="scientific">Eremococcus coleocola ACS-139-V-Col8</name>
    <dbReference type="NCBI Taxonomy" id="908337"/>
    <lineage>
        <taxon>Bacteria</taxon>
        <taxon>Bacillati</taxon>
        <taxon>Bacillota</taxon>
        <taxon>Bacilli</taxon>
        <taxon>Lactobacillales</taxon>
        <taxon>Aerococcaceae</taxon>
        <taxon>Eremococcus</taxon>
    </lineage>
</organism>
<dbReference type="PANTHER" id="PTHR39161">
    <property type="entry name" value="ADAPTER PROTEIN MECA"/>
    <property type="match status" value="1"/>
</dbReference>
<evidence type="ECO:0000256" key="2">
    <source>
        <dbReference type="SAM" id="MobiDB-lite"/>
    </source>
</evidence>
<gene>
    <name evidence="3" type="ORF">HMPREF9257_1493</name>
</gene>
<name>E4KPK5_9LACT</name>
<dbReference type="eggNOG" id="COG4862">
    <property type="taxonomic scope" value="Bacteria"/>
</dbReference>
<sequence>MEMERINDNLIKVSIDAVDLDERGVNFLDLVSGQENIERFFYSILEEVDVDRHFRESEAVTFQVIPNKKGLELYISRNNFENPEEFFSEEMMNHLFKQKDEDKEDSPSVKKTDQESLSNKEQLENFDLVDYLKKEFSEELNETDLEENENFRPNEDVVVRFETINDFISLAKYMVDYDMTSNLYYMSESYYLALDEVSEAVNDTQLHLIILKMFDYGQDVTVSEAYLQEHGRLIRKTDAITFFADKF</sequence>
<dbReference type="Proteomes" id="UP000005990">
    <property type="component" value="Unassembled WGS sequence"/>
</dbReference>
<evidence type="ECO:0000313" key="4">
    <source>
        <dbReference type="Proteomes" id="UP000005990"/>
    </source>
</evidence>